<proteinExistence type="predicted"/>
<feature type="region of interest" description="Disordered" evidence="1">
    <location>
        <begin position="1"/>
        <end position="42"/>
    </location>
</feature>
<dbReference type="AlphaFoldDB" id="A0AAV4MIJ5"/>
<organism evidence="2 3">
    <name type="scientific">Caerostris extrusa</name>
    <name type="common">Bark spider</name>
    <name type="synonym">Caerostris bankana</name>
    <dbReference type="NCBI Taxonomy" id="172846"/>
    <lineage>
        <taxon>Eukaryota</taxon>
        <taxon>Metazoa</taxon>
        <taxon>Ecdysozoa</taxon>
        <taxon>Arthropoda</taxon>
        <taxon>Chelicerata</taxon>
        <taxon>Arachnida</taxon>
        <taxon>Araneae</taxon>
        <taxon>Araneomorphae</taxon>
        <taxon>Entelegynae</taxon>
        <taxon>Araneoidea</taxon>
        <taxon>Araneidae</taxon>
        <taxon>Caerostris</taxon>
    </lineage>
</organism>
<name>A0AAV4MIJ5_CAEEX</name>
<evidence type="ECO:0000256" key="1">
    <source>
        <dbReference type="SAM" id="MobiDB-lite"/>
    </source>
</evidence>
<feature type="compositionally biased region" description="Basic and acidic residues" evidence="1">
    <location>
        <begin position="13"/>
        <end position="28"/>
    </location>
</feature>
<dbReference type="EMBL" id="BPLR01019813">
    <property type="protein sequence ID" value="GIX72017.1"/>
    <property type="molecule type" value="Genomic_DNA"/>
</dbReference>
<accession>A0AAV4MIJ5</accession>
<keyword evidence="3" id="KW-1185">Reference proteome</keyword>
<reference evidence="2 3" key="1">
    <citation type="submission" date="2021-06" db="EMBL/GenBank/DDBJ databases">
        <title>Caerostris extrusa draft genome.</title>
        <authorList>
            <person name="Kono N."/>
            <person name="Arakawa K."/>
        </authorList>
    </citation>
    <scope>NUCLEOTIDE SEQUENCE [LARGE SCALE GENOMIC DNA]</scope>
</reference>
<evidence type="ECO:0000313" key="3">
    <source>
        <dbReference type="Proteomes" id="UP001054945"/>
    </source>
</evidence>
<dbReference type="Proteomes" id="UP001054945">
    <property type="component" value="Unassembled WGS sequence"/>
</dbReference>
<comment type="caution">
    <text evidence="2">The sequence shown here is derived from an EMBL/GenBank/DDBJ whole genome shotgun (WGS) entry which is preliminary data.</text>
</comment>
<gene>
    <name evidence="2" type="ORF">CEXT_22001</name>
</gene>
<feature type="compositionally biased region" description="Polar residues" evidence="1">
    <location>
        <begin position="29"/>
        <end position="42"/>
    </location>
</feature>
<evidence type="ECO:0000313" key="2">
    <source>
        <dbReference type="EMBL" id="GIX72017.1"/>
    </source>
</evidence>
<sequence>MRKKNLRGNYNDNDEKPVPKSRANKNDFHNATTPFDESSFDPNETVSYNAVLKHNDNVFSSSKFDEDNNLSDEEEDIMDSLIKRINLEHLDDFPLPTENSETVTNKTENYKLTTSNDSKLVIKDYFINALNSEQEKSPPEKNDLILSSTNLDSSFIIKTRTERDLSGIGVEKLTENPYLKSEKYATMTEMDSSVFEPERDSEKHEDHSDVGISLKKEKQEVVSTFKDLSNSSYVKIKTIENGNLNIENNDNKYDEDKNYAPTSSEETNFKNLIEIPKTNSEQIHINSEEDTLQSGKTTEDAHTVRKEPNKSATIGSFSVVTLDRLYIEIEQLKKDTKTIYPLEVTTEMFPFDFRNREDNFPITTANDLSSGIRNREDNLPITTANELPSGIRNRKIIYQ</sequence>
<protein>
    <submittedName>
        <fullName evidence="2">Uncharacterized protein</fullName>
    </submittedName>
</protein>